<dbReference type="InterPro" id="IPR011989">
    <property type="entry name" value="ARM-like"/>
</dbReference>
<dbReference type="GeneID" id="41970552"/>
<keyword evidence="7" id="KW-1185">Reference proteome</keyword>
<evidence type="ECO:0000256" key="1">
    <source>
        <dbReference type="ARBA" id="ARBA00022737"/>
    </source>
</evidence>
<feature type="region of interest" description="Disordered" evidence="4">
    <location>
        <begin position="649"/>
        <end position="701"/>
    </location>
</feature>
<reference evidence="6 7" key="1">
    <citation type="submission" date="2019-06" db="EMBL/GenBank/DDBJ databases">
        <title>Draft genome sequence of the filamentous fungus Phialemoniopsis curvata isolated from diesel fuel.</title>
        <authorList>
            <person name="Varaljay V.A."/>
            <person name="Lyon W.J."/>
            <person name="Crouch A.L."/>
            <person name="Drake C.E."/>
            <person name="Hollomon J.M."/>
            <person name="Nadeau L.J."/>
            <person name="Nunn H.S."/>
            <person name="Stevenson B.S."/>
            <person name="Bojanowski C.L."/>
            <person name="Crookes-Goodson W.J."/>
        </authorList>
    </citation>
    <scope>NUCLEOTIDE SEQUENCE [LARGE SCALE GENOMIC DNA]</scope>
    <source>
        <strain evidence="6 7">D216</strain>
    </source>
</reference>
<feature type="compositionally biased region" description="Basic and acidic residues" evidence="4">
    <location>
        <begin position="97"/>
        <end position="117"/>
    </location>
</feature>
<gene>
    <name evidence="6" type="ORF">E0L32_003105</name>
</gene>
<dbReference type="EMBL" id="SKBQ01000013">
    <property type="protein sequence ID" value="TPX17462.1"/>
    <property type="molecule type" value="Genomic_DNA"/>
</dbReference>
<keyword evidence="1" id="KW-0677">Repeat</keyword>
<dbReference type="InterPro" id="IPR040059">
    <property type="entry name" value="PUM3"/>
</dbReference>
<organism evidence="6 7">
    <name type="scientific">Thyridium curvatum</name>
    <dbReference type="NCBI Taxonomy" id="1093900"/>
    <lineage>
        <taxon>Eukaryota</taxon>
        <taxon>Fungi</taxon>
        <taxon>Dikarya</taxon>
        <taxon>Ascomycota</taxon>
        <taxon>Pezizomycotina</taxon>
        <taxon>Sordariomycetes</taxon>
        <taxon>Sordariomycetidae</taxon>
        <taxon>Thyridiales</taxon>
        <taxon>Thyridiaceae</taxon>
        <taxon>Thyridium</taxon>
    </lineage>
</organism>
<dbReference type="PANTHER" id="PTHR13389">
    <property type="entry name" value="PUMILIO HOMOLOG 3"/>
    <property type="match status" value="1"/>
</dbReference>
<evidence type="ECO:0000256" key="4">
    <source>
        <dbReference type="SAM" id="MobiDB-lite"/>
    </source>
</evidence>
<comment type="caution">
    <text evidence="6">The sequence shown here is derived from an EMBL/GenBank/DDBJ whole genome shotgun (WGS) entry which is preliminary data.</text>
</comment>
<dbReference type="SUPFAM" id="SSF48371">
    <property type="entry name" value="ARM repeat"/>
    <property type="match status" value="1"/>
</dbReference>
<dbReference type="Pfam" id="PF08144">
    <property type="entry name" value="CPL"/>
    <property type="match status" value="1"/>
</dbReference>
<dbReference type="FunCoup" id="A0A507B5C9">
    <property type="interactions" value="890"/>
</dbReference>
<dbReference type="RefSeq" id="XP_030999173.1">
    <property type="nucleotide sequence ID" value="XM_031137369.1"/>
</dbReference>
<evidence type="ECO:0000256" key="2">
    <source>
        <dbReference type="ARBA" id="ARBA00022884"/>
    </source>
</evidence>
<proteinExistence type="predicted"/>
<accession>A0A507B5C9</accession>
<evidence type="ECO:0000313" key="7">
    <source>
        <dbReference type="Proteomes" id="UP000319257"/>
    </source>
</evidence>
<feature type="compositionally biased region" description="Basic and acidic residues" evidence="4">
    <location>
        <begin position="65"/>
        <end position="75"/>
    </location>
</feature>
<dbReference type="InParanoid" id="A0A507B5C9"/>
<dbReference type="AlphaFoldDB" id="A0A507B5C9"/>
<feature type="region of interest" description="Disordered" evidence="4">
    <location>
        <begin position="1"/>
        <end position="117"/>
    </location>
</feature>
<comment type="function">
    <text evidence="3">RNA-binding nucleolar protein required for pre-rRNA processing. Involved in production of 18S rRNA and assembly of small ribosomal subunit.</text>
</comment>
<protein>
    <recommendedName>
        <fullName evidence="5">PUM-HD domain-containing protein</fullName>
    </recommendedName>
</protein>
<dbReference type="InterPro" id="IPR033133">
    <property type="entry name" value="PUM-HD"/>
</dbReference>
<feature type="compositionally biased region" description="Polar residues" evidence="4">
    <location>
        <begin position="82"/>
        <end position="96"/>
    </location>
</feature>
<dbReference type="InterPro" id="IPR016024">
    <property type="entry name" value="ARM-type_fold"/>
</dbReference>
<dbReference type="GO" id="GO:0003729">
    <property type="term" value="F:mRNA binding"/>
    <property type="evidence" value="ECO:0007669"/>
    <property type="project" value="TreeGrafter"/>
</dbReference>
<dbReference type="GO" id="GO:0006417">
    <property type="term" value="P:regulation of translation"/>
    <property type="evidence" value="ECO:0007669"/>
    <property type="project" value="TreeGrafter"/>
</dbReference>
<dbReference type="Proteomes" id="UP000319257">
    <property type="component" value="Unassembled WGS sequence"/>
</dbReference>
<evidence type="ECO:0000259" key="5">
    <source>
        <dbReference type="PROSITE" id="PS50303"/>
    </source>
</evidence>
<dbReference type="InterPro" id="IPR001313">
    <property type="entry name" value="Pumilio_RNA-bd_rpt"/>
</dbReference>
<dbReference type="SMART" id="SM00025">
    <property type="entry name" value="Pumilio"/>
    <property type="match status" value="4"/>
</dbReference>
<feature type="compositionally biased region" description="Basic and acidic residues" evidence="4">
    <location>
        <begin position="657"/>
        <end position="674"/>
    </location>
</feature>
<evidence type="ECO:0000313" key="6">
    <source>
        <dbReference type="EMBL" id="TPX17462.1"/>
    </source>
</evidence>
<dbReference type="Gene3D" id="1.25.10.10">
    <property type="entry name" value="Leucine-rich Repeat Variant"/>
    <property type="match status" value="1"/>
</dbReference>
<evidence type="ECO:0000256" key="3">
    <source>
        <dbReference type="ARBA" id="ARBA00024893"/>
    </source>
</evidence>
<dbReference type="STRING" id="1093900.A0A507B5C9"/>
<feature type="compositionally biased region" description="Basic and acidic residues" evidence="4">
    <location>
        <begin position="7"/>
        <end position="16"/>
    </location>
</feature>
<feature type="domain" description="PUM-HD" evidence="5">
    <location>
        <begin position="84"/>
        <end position="460"/>
    </location>
</feature>
<keyword evidence="2" id="KW-0694">RNA-binding</keyword>
<dbReference type="PROSITE" id="PS50303">
    <property type="entry name" value="PUM_HD"/>
    <property type="match status" value="1"/>
</dbReference>
<sequence>MATKGIKAGDKRKASANERISSKAPPKKAKIDSKRKPLEDELSDDNGESSGFSDSEDGGAALESQRNDAQKENKFNKAKTGGNDNNGNLDRTGMTSRESHAKQKQLAQERKAAKPLADELARTKKLWEKLRRKSHVPKDERQKLVDELFTIITGRIKDFVLKHDAVRAVQTAIKYSTPDQRKQIAKELQGTYAQLAESRYAKFLIGKLLTQNDNEIRDIIIPEFYGKVRKLINHPEASWILDDIYRGVATKQQKAIMLREWYGPEFSLFKQGAGAADGEVSPNLSQILEAEPSKRGPILKHLLDMVNSLIQKKMTGFTILHDAMLQYFLNQKEGTAEQKEFMEIIKEDENGDLLKNMAFTKSGARLVCLLLAYGSAKDRKQILKVYKDTFQLMCGDPYGHVIILAAYDLIDDTVLTSKTIFPEILGKNEAKEVENIIFCANDLNARTTILYLFEGPSKALFPASHAQDLEILKEIHEIRKTTSKKDPETRRKELIAAASSQLLAAITASPNDLVSTSFGCQMITDVLLTASGDKSEALEAVAATAAGEPVAQEADETYTRVHISQTPHGGKMFKTLIAGGRFDKEAGKVVTVDPPLKFADILYPHIKDHVVSWATGPSSFVPLALLEAEDFSSKAELKKTLSKSKKVLQQAATEETAEQKAKREAHEKEAESKAGKKGKKKGAKQERAVGNAGSRLLLEKL</sequence>
<dbReference type="OrthoDB" id="497380at2759"/>
<dbReference type="InterPro" id="IPR012959">
    <property type="entry name" value="CPL_dom"/>
</dbReference>
<name>A0A507B5C9_9PEZI</name>
<feature type="compositionally biased region" description="Basic and acidic residues" evidence="4">
    <location>
        <begin position="29"/>
        <end position="39"/>
    </location>
</feature>
<dbReference type="GO" id="GO:0005730">
    <property type="term" value="C:nucleolus"/>
    <property type="evidence" value="ECO:0007669"/>
    <property type="project" value="TreeGrafter"/>
</dbReference>
<dbReference type="PANTHER" id="PTHR13389:SF0">
    <property type="entry name" value="PUMILIO HOMOLOG 3"/>
    <property type="match status" value="1"/>
</dbReference>